<sequence length="177" mass="20202">MSSIQDLQQGNKKLAVQNTKLQGTIEAAEELNLRLSEEVAELKGKLRGTQQALDQARAVANELEDLKCFSRSLEEENSKLHALERQLEKEQQCLLIQVDNLQEEIRKLLLEKESCKSKIKQLSTEKAQMKCQLCECENLISCKDTALNKKEKQTEELTVTLDEYQMMVQVTEVVFGT</sequence>
<evidence type="ECO:0000313" key="2">
    <source>
        <dbReference type="Proteomes" id="UP000827872"/>
    </source>
</evidence>
<protein>
    <submittedName>
        <fullName evidence="1">Uncharacterized protein</fullName>
    </submittedName>
</protein>
<dbReference type="Proteomes" id="UP000827872">
    <property type="component" value="Linkage Group LG15"/>
</dbReference>
<accession>A0ACB8EWM5</accession>
<comment type="caution">
    <text evidence="1">The sequence shown here is derived from an EMBL/GenBank/DDBJ whole genome shotgun (WGS) entry which is preliminary data.</text>
</comment>
<dbReference type="EMBL" id="CM037628">
    <property type="protein sequence ID" value="KAH7996799.1"/>
    <property type="molecule type" value="Genomic_DNA"/>
</dbReference>
<reference evidence="1" key="1">
    <citation type="submission" date="2021-08" db="EMBL/GenBank/DDBJ databases">
        <title>The first chromosome-level gecko genome reveals the dynamic sex chromosomes of Neotropical dwarf geckos (Sphaerodactylidae: Sphaerodactylus).</title>
        <authorList>
            <person name="Pinto B.J."/>
            <person name="Keating S.E."/>
            <person name="Gamble T."/>
        </authorList>
    </citation>
    <scope>NUCLEOTIDE SEQUENCE</scope>
    <source>
        <strain evidence="1">TG3544</strain>
    </source>
</reference>
<gene>
    <name evidence="1" type="ORF">K3G42_011045</name>
</gene>
<keyword evidence="2" id="KW-1185">Reference proteome</keyword>
<proteinExistence type="predicted"/>
<evidence type="ECO:0000313" key="1">
    <source>
        <dbReference type="EMBL" id="KAH7996799.1"/>
    </source>
</evidence>
<name>A0ACB8EWM5_9SAUR</name>
<organism evidence="1 2">
    <name type="scientific">Sphaerodactylus townsendi</name>
    <dbReference type="NCBI Taxonomy" id="933632"/>
    <lineage>
        <taxon>Eukaryota</taxon>
        <taxon>Metazoa</taxon>
        <taxon>Chordata</taxon>
        <taxon>Craniata</taxon>
        <taxon>Vertebrata</taxon>
        <taxon>Euteleostomi</taxon>
        <taxon>Lepidosauria</taxon>
        <taxon>Squamata</taxon>
        <taxon>Bifurcata</taxon>
        <taxon>Gekkota</taxon>
        <taxon>Sphaerodactylidae</taxon>
        <taxon>Sphaerodactylus</taxon>
    </lineage>
</organism>